<evidence type="ECO:0000256" key="6">
    <source>
        <dbReference type="SAM" id="SignalP"/>
    </source>
</evidence>
<keyword evidence="5" id="KW-0472">Membrane</keyword>
<comment type="similarity">
    <text evidence="1">Belongs to the paxM FAD-dependent monooxygenase family.</text>
</comment>
<evidence type="ECO:0000256" key="1">
    <source>
        <dbReference type="ARBA" id="ARBA00007992"/>
    </source>
</evidence>
<feature type="signal peptide" evidence="6">
    <location>
        <begin position="1"/>
        <end position="23"/>
    </location>
</feature>
<dbReference type="GO" id="GO:0004497">
    <property type="term" value="F:monooxygenase activity"/>
    <property type="evidence" value="ECO:0007669"/>
    <property type="project" value="UniProtKB-KW"/>
</dbReference>
<proteinExistence type="inferred from homology"/>
<dbReference type="Pfam" id="PF01494">
    <property type="entry name" value="FAD_binding_3"/>
    <property type="match status" value="2"/>
</dbReference>
<feature type="chain" id="PRO_5017307743" evidence="6">
    <location>
        <begin position="24"/>
        <end position="470"/>
    </location>
</feature>
<dbReference type="EMBL" id="KZ824269">
    <property type="protein sequence ID" value="RAL16346.1"/>
    <property type="molecule type" value="Genomic_DNA"/>
</dbReference>
<evidence type="ECO:0000256" key="4">
    <source>
        <dbReference type="ARBA" id="ARBA00023002"/>
    </source>
</evidence>
<keyword evidence="2" id="KW-0285">Flavoprotein</keyword>
<dbReference type="InterPro" id="IPR036188">
    <property type="entry name" value="FAD/NAD-bd_sf"/>
</dbReference>
<keyword evidence="8" id="KW-0503">Monooxygenase</keyword>
<organism evidence="8 9">
    <name type="scientific">Aspergillus homomorphus (strain CBS 101889)</name>
    <dbReference type="NCBI Taxonomy" id="1450537"/>
    <lineage>
        <taxon>Eukaryota</taxon>
        <taxon>Fungi</taxon>
        <taxon>Dikarya</taxon>
        <taxon>Ascomycota</taxon>
        <taxon>Pezizomycotina</taxon>
        <taxon>Eurotiomycetes</taxon>
        <taxon>Eurotiomycetidae</taxon>
        <taxon>Eurotiales</taxon>
        <taxon>Aspergillaceae</taxon>
        <taxon>Aspergillus</taxon>
        <taxon>Aspergillus subgen. Circumdati</taxon>
    </lineage>
</organism>
<dbReference type="PANTHER" id="PTHR47356">
    <property type="entry name" value="FAD-DEPENDENT MONOOXYGENASE ASQG-RELATED"/>
    <property type="match status" value="1"/>
</dbReference>
<dbReference type="RefSeq" id="XP_025555500.1">
    <property type="nucleotide sequence ID" value="XM_025699149.1"/>
</dbReference>
<evidence type="ECO:0000259" key="7">
    <source>
        <dbReference type="Pfam" id="PF01494"/>
    </source>
</evidence>
<evidence type="ECO:0000313" key="8">
    <source>
        <dbReference type="EMBL" id="RAL16346.1"/>
    </source>
</evidence>
<keyword evidence="5" id="KW-0812">Transmembrane</keyword>
<feature type="domain" description="FAD-binding" evidence="7">
    <location>
        <begin position="292"/>
        <end position="342"/>
    </location>
</feature>
<name>A0A395I8M6_ASPHC</name>
<dbReference type="OrthoDB" id="10029326at2759"/>
<keyword evidence="9" id="KW-1185">Reference proteome</keyword>
<dbReference type="VEuPathDB" id="FungiDB:BO97DRAFT_455851"/>
<dbReference type="STRING" id="1450537.A0A395I8M6"/>
<dbReference type="Gene3D" id="3.50.50.60">
    <property type="entry name" value="FAD/NAD(P)-binding domain"/>
    <property type="match status" value="1"/>
</dbReference>
<protein>
    <submittedName>
        <fullName evidence="8">Flavo protein monooxygenase</fullName>
    </submittedName>
</protein>
<dbReference type="GO" id="GO:0071949">
    <property type="term" value="F:FAD binding"/>
    <property type="evidence" value="ECO:0007669"/>
    <property type="project" value="InterPro"/>
</dbReference>
<evidence type="ECO:0000256" key="5">
    <source>
        <dbReference type="SAM" id="Phobius"/>
    </source>
</evidence>
<evidence type="ECO:0000256" key="3">
    <source>
        <dbReference type="ARBA" id="ARBA00022827"/>
    </source>
</evidence>
<keyword evidence="6" id="KW-0732">Signal</keyword>
<evidence type="ECO:0000313" key="9">
    <source>
        <dbReference type="Proteomes" id="UP000248961"/>
    </source>
</evidence>
<sequence length="470" mass="53164">MPAAHPQFKVIIVGGSIAGLTLAHCLQRANIEHIVLEKGNDIAPQLGASVGIMPNGGRVLDQLDLFNAVEKVIEPTYTAHITYPDGLTFTNVYPKTLHERFGYPIAFLDRQKFLRILYERYHAKQNILTSKKIIEVQRTDLGVRVTAADGSIYEGSLVVGADGVHSRIRSEIWRLAQKLQPGLVSNREQTCMTVQYSCVFGISSRIPSLEVHEQINGLFDHLSVLTIHGKNGRVFWFIVTKLDKKYTYPDVPRFSDKDAAKLIEKLKNVRFYKDVCVGDLWENREVFSMTALEEGLFETWFLDRMVLMGDSAHKMTPNFGQGANCAIEDAATFSSLLHDLINVRGVYNPSNAEIHDLLQRYKETRYGRMKLMCETSAGVCRTQARDGLWRTFTGRYIVPYSRDLPADLASNVMADAETIAFLSCPDRPGLGWHAWGKKARRAARIRRMIWLLALLSLGLFCYWLSRKDTS</sequence>
<dbReference type="Proteomes" id="UP000248961">
    <property type="component" value="Unassembled WGS sequence"/>
</dbReference>
<dbReference type="PANTHER" id="PTHR47356:SF2">
    <property type="entry name" value="FAD-BINDING DOMAIN-CONTAINING PROTEIN-RELATED"/>
    <property type="match status" value="1"/>
</dbReference>
<dbReference type="InterPro" id="IPR002938">
    <property type="entry name" value="FAD-bd"/>
</dbReference>
<accession>A0A395I8M6</accession>
<gene>
    <name evidence="8" type="ORF">BO97DRAFT_455851</name>
</gene>
<feature type="domain" description="FAD-binding" evidence="7">
    <location>
        <begin position="8"/>
        <end position="172"/>
    </location>
</feature>
<feature type="transmembrane region" description="Helical" evidence="5">
    <location>
        <begin position="448"/>
        <end position="465"/>
    </location>
</feature>
<keyword evidence="5" id="KW-1133">Transmembrane helix</keyword>
<keyword evidence="3" id="KW-0274">FAD</keyword>
<keyword evidence="4" id="KW-0560">Oxidoreductase</keyword>
<dbReference type="GeneID" id="37203438"/>
<dbReference type="SUPFAM" id="SSF51905">
    <property type="entry name" value="FAD/NAD(P)-binding domain"/>
    <property type="match status" value="1"/>
</dbReference>
<dbReference type="InterPro" id="IPR050562">
    <property type="entry name" value="FAD_mOase_fung"/>
</dbReference>
<reference evidence="8 9" key="1">
    <citation type="submission" date="2018-02" db="EMBL/GenBank/DDBJ databases">
        <title>The genomes of Aspergillus section Nigri reveals drivers in fungal speciation.</title>
        <authorList>
            <consortium name="DOE Joint Genome Institute"/>
            <person name="Vesth T.C."/>
            <person name="Nybo J."/>
            <person name="Theobald S."/>
            <person name="Brandl J."/>
            <person name="Frisvad J.C."/>
            <person name="Nielsen K.F."/>
            <person name="Lyhne E.K."/>
            <person name="Kogle M.E."/>
            <person name="Kuo A."/>
            <person name="Riley R."/>
            <person name="Clum A."/>
            <person name="Nolan M."/>
            <person name="Lipzen A."/>
            <person name="Salamov A."/>
            <person name="Henrissat B."/>
            <person name="Wiebenga A."/>
            <person name="De vries R.P."/>
            <person name="Grigoriev I.V."/>
            <person name="Mortensen U.H."/>
            <person name="Andersen M.R."/>
            <person name="Baker S.E."/>
        </authorList>
    </citation>
    <scope>NUCLEOTIDE SEQUENCE [LARGE SCALE GENOMIC DNA]</scope>
    <source>
        <strain evidence="8 9">CBS 101889</strain>
    </source>
</reference>
<evidence type="ECO:0000256" key="2">
    <source>
        <dbReference type="ARBA" id="ARBA00022630"/>
    </source>
</evidence>
<dbReference type="AlphaFoldDB" id="A0A395I8M6"/>
<dbReference type="PRINTS" id="PR00420">
    <property type="entry name" value="RNGMNOXGNASE"/>
</dbReference>